<dbReference type="AlphaFoldDB" id="A0A9D4V782"/>
<dbReference type="PANTHER" id="PTHR47679">
    <property type="entry name" value="PROTEIN TORNADO 1"/>
    <property type="match status" value="1"/>
</dbReference>
<dbReference type="EMBL" id="JABFUD020000005">
    <property type="protein sequence ID" value="KAI5080232.1"/>
    <property type="molecule type" value="Genomic_DNA"/>
</dbReference>
<proteinExistence type="predicted"/>
<name>A0A9D4V782_ADICA</name>
<dbReference type="Proteomes" id="UP000886520">
    <property type="component" value="Chromosome 5"/>
</dbReference>
<gene>
    <name evidence="1" type="ORF">GOP47_0005711</name>
</gene>
<keyword evidence="2" id="KW-1185">Reference proteome</keyword>
<evidence type="ECO:0000313" key="2">
    <source>
        <dbReference type="Proteomes" id="UP000886520"/>
    </source>
</evidence>
<reference evidence="1 2" key="1">
    <citation type="submission" date="2021-01" db="EMBL/GenBank/DDBJ databases">
        <title>Adiantum capillus-veneris genome.</title>
        <authorList>
            <person name="Fang Y."/>
            <person name="Liao Q."/>
        </authorList>
    </citation>
    <scope>NUCLEOTIDE SEQUENCE [LARGE SCALE GENOMIC DNA]</scope>
    <source>
        <strain evidence="1">H3</strain>
        <tissue evidence="1">Leaf</tissue>
    </source>
</reference>
<evidence type="ECO:0000313" key="1">
    <source>
        <dbReference type="EMBL" id="KAI5080232.1"/>
    </source>
</evidence>
<protein>
    <submittedName>
        <fullName evidence="1">Uncharacterized protein</fullName>
    </submittedName>
</protein>
<sequence>MLGGTLMANSMLGGREASIYGLELSLESLTIELGSMRTQVGNIGTEVSSIRATVEDMAKDTRRIMEMLNEQKVKLLPEIIKILGALHMTISTEHMSHIPKFFIFEDEQSQHLICKLVPGVHKYRLRFMCESEPMPHVPKEGTGMVVTTLEEGSLSSVVMPYLQALLAALAVGMRVGAPLAQSQGIPVPDMSGLIDQLLQESRNVQVRDPSIVEDVASAKKRYHQHRAAAAKAQAWIKGFLQQKMCYGDDCNMFSLFGLRKQLLADGRWVWLCDQHSVNYQRTG</sequence>
<accession>A0A9D4V782</accession>
<comment type="caution">
    <text evidence="1">The sequence shown here is derived from an EMBL/GenBank/DDBJ whole genome shotgun (WGS) entry which is preliminary data.</text>
</comment>
<organism evidence="1 2">
    <name type="scientific">Adiantum capillus-veneris</name>
    <name type="common">Maidenhair fern</name>
    <dbReference type="NCBI Taxonomy" id="13818"/>
    <lineage>
        <taxon>Eukaryota</taxon>
        <taxon>Viridiplantae</taxon>
        <taxon>Streptophyta</taxon>
        <taxon>Embryophyta</taxon>
        <taxon>Tracheophyta</taxon>
        <taxon>Polypodiopsida</taxon>
        <taxon>Polypodiidae</taxon>
        <taxon>Polypodiales</taxon>
        <taxon>Pteridineae</taxon>
        <taxon>Pteridaceae</taxon>
        <taxon>Vittarioideae</taxon>
        <taxon>Adiantum</taxon>
    </lineage>
</organism>
<dbReference type="PANTHER" id="PTHR47679:SF2">
    <property type="entry name" value="C-TERMINAL OF ROC (COR) DOMAIN-CONTAINING PROTEIN"/>
    <property type="match status" value="1"/>
</dbReference>